<keyword evidence="4" id="KW-1185">Reference proteome</keyword>
<evidence type="ECO:0000313" key="4">
    <source>
        <dbReference type="Proteomes" id="UP000245765"/>
    </source>
</evidence>
<protein>
    <submittedName>
        <fullName evidence="3">Sulfonate ABC transporter substrate-binding protein</fullName>
    </submittedName>
</protein>
<keyword evidence="1" id="KW-0732">Signal</keyword>
<accession>A0A317FAI1</accession>
<dbReference type="EMBL" id="QGNA01000003">
    <property type="protein sequence ID" value="PWS36140.1"/>
    <property type="molecule type" value="Genomic_DNA"/>
</dbReference>
<evidence type="ECO:0000259" key="2">
    <source>
        <dbReference type="Pfam" id="PF09084"/>
    </source>
</evidence>
<dbReference type="GO" id="GO:0009228">
    <property type="term" value="P:thiamine biosynthetic process"/>
    <property type="evidence" value="ECO:0007669"/>
    <property type="project" value="InterPro"/>
</dbReference>
<dbReference type="InterPro" id="IPR015168">
    <property type="entry name" value="SsuA/THI5"/>
</dbReference>
<evidence type="ECO:0000256" key="1">
    <source>
        <dbReference type="SAM" id="SignalP"/>
    </source>
</evidence>
<dbReference type="PANTHER" id="PTHR31528">
    <property type="entry name" value="4-AMINO-5-HYDROXYMETHYL-2-METHYLPYRIMIDINE PHOSPHATE SYNTHASE THI11-RELATED"/>
    <property type="match status" value="1"/>
</dbReference>
<comment type="caution">
    <text evidence="3">The sequence shown here is derived from an EMBL/GenBank/DDBJ whole genome shotgun (WGS) entry which is preliminary data.</text>
</comment>
<dbReference type="SUPFAM" id="SSF53850">
    <property type="entry name" value="Periplasmic binding protein-like II"/>
    <property type="match status" value="1"/>
</dbReference>
<evidence type="ECO:0000313" key="3">
    <source>
        <dbReference type="EMBL" id="PWS36140.1"/>
    </source>
</evidence>
<feature type="domain" description="SsuA/THI5-like" evidence="2">
    <location>
        <begin position="56"/>
        <end position="266"/>
    </location>
</feature>
<dbReference type="PANTHER" id="PTHR31528:SF15">
    <property type="entry name" value="RIBOFLAVIN-BINDING PROTEIN RIBY"/>
    <property type="match status" value="1"/>
</dbReference>
<organism evidence="3 4">
    <name type="scientific">Falsiroseomonas bella</name>
    <dbReference type="NCBI Taxonomy" id="2184016"/>
    <lineage>
        <taxon>Bacteria</taxon>
        <taxon>Pseudomonadati</taxon>
        <taxon>Pseudomonadota</taxon>
        <taxon>Alphaproteobacteria</taxon>
        <taxon>Acetobacterales</taxon>
        <taxon>Roseomonadaceae</taxon>
        <taxon>Falsiroseomonas</taxon>
    </lineage>
</organism>
<dbReference type="InterPro" id="IPR027939">
    <property type="entry name" value="NMT1/THI5"/>
</dbReference>
<feature type="signal peptide" evidence="1">
    <location>
        <begin position="1"/>
        <end position="35"/>
    </location>
</feature>
<proteinExistence type="predicted"/>
<reference evidence="4" key="1">
    <citation type="submission" date="2018-05" db="EMBL/GenBank/DDBJ databases">
        <authorList>
            <person name="Du Z."/>
            <person name="Wang X."/>
        </authorList>
    </citation>
    <scope>NUCLEOTIDE SEQUENCE [LARGE SCALE GENOMIC DNA]</scope>
    <source>
        <strain evidence="4">CQN31</strain>
    </source>
</reference>
<name>A0A317FAI1_9PROT</name>
<dbReference type="AlphaFoldDB" id="A0A317FAI1"/>
<gene>
    <name evidence="3" type="ORF">DFH01_13115</name>
</gene>
<sequence length="341" mass="36835">MSRAGAPRARSRACRRKRSMIRRLFLALCATAALAAPAAAQDRVTFRLNWLIYGFHTPFYLGVERGYYREAGIDLTIGEGQGSARAVQLVASGGDMFGLSDGASIINGVARGAPVQAVMGIMNKSPFAVIVRADSGIRTMRDLAGRTIAATTGEAGLVMFPAMLRANNMPADAVRFLRVDGAGKLVATLENRTVGMLGGVENQALILPQRGLPVHSILYADNGANTMGLAIHATRETIQRNPDLVRRFVRATQRSFEAGMSEPEAAIAAGLKVKPDMDRELALAQLRAGLQLVRSAHGADRPIGWMAPQDWAETLNLMREFQDLRTELPADAFYSNAFLPQ</sequence>
<dbReference type="Proteomes" id="UP000245765">
    <property type="component" value="Unassembled WGS sequence"/>
</dbReference>
<dbReference type="Gene3D" id="3.40.190.10">
    <property type="entry name" value="Periplasmic binding protein-like II"/>
    <property type="match status" value="2"/>
</dbReference>
<dbReference type="Pfam" id="PF09084">
    <property type="entry name" value="NMT1"/>
    <property type="match status" value="1"/>
</dbReference>
<feature type="chain" id="PRO_5016392583" evidence="1">
    <location>
        <begin position="36"/>
        <end position="341"/>
    </location>
</feature>